<protein>
    <submittedName>
        <fullName evidence="1">Uncharacterized protein</fullName>
    </submittedName>
</protein>
<dbReference type="EMBL" id="CCKQ01008714">
    <property type="protein sequence ID" value="CDW80178.1"/>
    <property type="molecule type" value="Genomic_DNA"/>
</dbReference>
<dbReference type="InParanoid" id="A0A078AH57"/>
<accession>A0A078AH57</accession>
<sequence>MQKELGKIIDQELQKSKQSETSLNKDKKQFQMVRFEEYFLKMLEFLDVHLEDDSYGVVYYKVKIPSNFSKIRDSNMRRTQLMTLFEVMPKNALKGFDEREAKTFQMKTQFFQDLPIQEDLIGMTRIMQLDGNIAFTESYILNSKTNEPLAHGIISFKLIDQIAKL</sequence>
<dbReference type="Proteomes" id="UP000039865">
    <property type="component" value="Unassembled WGS sequence"/>
</dbReference>
<keyword evidence="2" id="KW-1185">Reference proteome</keyword>
<dbReference type="AlphaFoldDB" id="A0A078AH57"/>
<evidence type="ECO:0000313" key="1">
    <source>
        <dbReference type="EMBL" id="CDW80178.1"/>
    </source>
</evidence>
<proteinExistence type="predicted"/>
<evidence type="ECO:0000313" key="2">
    <source>
        <dbReference type="Proteomes" id="UP000039865"/>
    </source>
</evidence>
<organism evidence="1 2">
    <name type="scientific">Stylonychia lemnae</name>
    <name type="common">Ciliate</name>
    <dbReference type="NCBI Taxonomy" id="5949"/>
    <lineage>
        <taxon>Eukaryota</taxon>
        <taxon>Sar</taxon>
        <taxon>Alveolata</taxon>
        <taxon>Ciliophora</taxon>
        <taxon>Intramacronucleata</taxon>
        <taxon>Spirotrichea</taxon>
        <taxon>Stichotrichia</taxon>
        <taxon>Sporadotrichida</taxon>
        <taxon>Oxytrichidae</taxon>
        <taxon>Stylonychinae</taxon>
        <taxon>Stylonychia</taxon>
    </lineage>
</organism>
<name>A0A078AH57_STYLE</name>
<reference evidence="1 2" key="1">
    <citation type="submission" date="2014-06" db="EMBL/GenBank/DDBJ databases">
        <authorList>
            <person name="Swart Estienne"/>
        </authorList>
    </citation>
    <scope>NUCLEOTIDE SEQUENCE [LARGE SCALE GENOMIC DNA]</scope>
    <source>
        <strain evidence="1 2">130c</strain>
    </source>
</reference>
<gene>
    <name evidence="1" type="primary">Contig3587.g3829</name>
    <name evidence="1" type="ORF">STYLEM_9174</name>
</gene>